<dbReference type="EMBL" id="CU466930">
    <property type="protein sequence ID" value="CAO80127.1"/>
    <property type="molecule type" value="Genomic_DNA"/>
</dbReference>
<organism evidence="1 2">
    <name type="scientific">Cloacimonas acidaminovorans (strain Evry)</name>
    <dbReference type="NCBI Taxonomy" id="459349"/>
    <lineage>
        <taxon>Bacteria</taxon>
        <taxon>Pseudomonadati</taxon>
        <taxon>Candidatus Cloacimonadota</taxon>
        <taxon>Candidatus Cloacimonadia</taxon>
        <taxon>Candidatus Cloacimonadales</taxon>
        <taxon>Candidatus Cloacimonadaceae</taxon>
        <taxon>Candidatus Cloacimonas</taxon>
    </lineage>
</organism>
<dbReference type="STRING" id="459349.CLOAM0218"/>
<keyword evidence="2" id="KW-1185">Reference proteome</keyword>
<reference evidence="1 2" key="1">
    <citation type="journal article" date="2008" name="J. Bacteriol.">
        <title>'Candidatus Cloacamonas acidaminovorans': genome sequence reconstruction provides a first glimpse of a new bacterial division.</title>
        <authorList>
            <person name="Pelletier E."/>
            <person name="Kreimeyer A."/>
            <person name="Bocs S."/>
            <person name="Rouy Z."/>
            <person name="Gyapay G."/>
            <person name="Chouari R."/>
            <person name="Riviere D."/>
            <person name="Ganesan A."/>
            <person name="Daegelen P."/>
            <person name="Sghir A."/>
            <person name="Cohen G.N."/>
            <person name="Medigue C."/>
            <person name="Weissenbach J."/>
            <person name="Le Paslier D."/>
        </authorList>
    </citation>
    <scope>NUCLEOTIDE SEQUENCE [LARGE SCALE GENOMIC DNA]</scope>
    <source>
        <strain evidence="2">Evry</strain>
    </source>
</reference>
<sequence>MIEHSSIKLSKEIIALSNSTTWESAMKEWVLSEVYSDRIFAAIKRISKDNAKSWNIEAIEYMNERGWLTEWEYGFCINTMKKRVLSERQLKSRVDINQKLLRKPKNQLSHRGTSD</sequence>
<gene>
    <name evidence="1" type="ordered locus">CLOAM0218</name>
</gene>
<dbReference type="AlphaFoldDB" id="B0VF75"/>
<dbReference type="eggNOG" id="ENOG5031QQ0">
    <property type="taxonomic scope" value="Bacteria"/>
</dbReference>
<protein>
    <submittedName>
        <fullName evidence="1">Uncharacterized protein</fullName>
    </submittedName>
</protein>
<proteinExistence type="predicted"/>
<dbReference type="OrthoDB" id="2318182at2"/>
<dbReference type="HOGENOM" id="CLU_2104676_0_0_0"/>
<evidence type="ECO:0000313" key="2">
    <source>
        <dbReference type="Proteomes" id="UP000002019"/>
    </source>
</evidence>
<evidence type="ECO:0000313" key="1">
    <source>
        <dbReference type="EMBL" id="CAO80127.1"/>
    </source>
</evidence>
<name>B0VF75_CLOAI</name>
<dbReference type="Proteomes" id="UP000002019">
    <property type="component" value="Chromosome"/>
</dbReference>
<dbReference type="KEGG" id="caci:CLOAM0218"/>
<accession>B0VF75</accession>